<dbReference type="PANTHER" id="PTHR43639:SF1">
    <property type="entry name" value="SHORT-CHAIN DEHYDROGENASE_REDUCTASE FAMILY PROTEIN"/>
    <property type="match status" value="1"/>
</dbReference>
<comment type="caution">
    <text evidence="4">The sequence shown here is derived from an EMBL/GenBank/DDBJ whole genome shotgun (WGS) entry which is preliminary data.</text>
</comment>
<reference evidence="4" key="2">
    <citation type="submission" date="2021-01" db="EMBL/GenBank/DDBJ databases">
        <title>Pan-genome distribution and transcriptional activeness of fungal secondary metabolism genes in Aspergillus section Fumigati.</title>
        <authorList>
            <person name="Takahashi H."/>
            <person name="Umemura M."/>
            <person name="Ninomiya A."/>
            <person name="Kusuya Y."/>
            <person name="Urayama S."/>
            <person name="Shimizu M."/>
            <person name="Watanabe A."/>
            <person name="Kamei K."/>
            <person name="Yaguchi T."/>
            <person name="Hagiwara D."/>
        </authorList>
    </citation>
    <scope>NUCLEOTIDE SEQUENCE</scope>
    <source>
        <strain evidence="4">IFM 46973</strain>
    </source>
</reference>
<dbReference type="EMBL" id="BBXM02000008">
    <property type="protein sequence ID" value="GIC93613.1"/>
    <property type="molecule type" value="Genomic_DNA"/>
</dbReference>
<dbReference type="AlphaFoldDB" id="A0A8E0V3H3"/>
<accession>A0A8E0V3H3</accession>
<dbReference type="InterPro" id="IPR036291">
    <property type="entry name" value="NAD(P)-bd_dom_sf"/>
</dbReference>
<proteinExistence type="inferred from homology"/>
<evidence type="ECO:0000313" key="4">
    <source>
        <dbReference type="EMBL" id="GIC93613.1"/>
    </source>
</evidence>
<gene>
    <name evidence="4" type="ORF">Aud_010101</name>
</gene>
<dbReference type="PANTHER" id="PTHR43639">
    <property type="entry name" value="OXIDOREDUCTASE, SHORT-CHAIN DEHYDROGENASE/REDUCTASE FAMILY (AFU_ORTHOLOGUE AFUA_5G02870)"/>
    <property type="match status" value="1"/>
</dbReference>
<evidence type="ECO:0008006" key="6">
    <source>
        <dbReference type="Google" id="ProtNLM"/>
    </source>
</evidence>
<dbReference type="GeneID" id="66997578"/>
<name>A0A8E0V3H3_9EURO</name>
<evidence type="ECO:0000313" key="5">
    <source>
        <dbReference type="Proteomes" id="UP000036893"/>
    </source>
</evidence>
<dbReference type="InterPro" id="IPR002347">
    <property type="entry name" value="SDR_fam"/>
</dbReference>
<evidence type="ECO:0000256" key="3">
    <source>
        <dbReference type="SAM" id="MobiDB-lite"/>
    </source>
</evidence>
<sequence>MHCHHLPSAPEHASATTPRVQPDCKPGELREVLLGVPGEHPRVIYLGLLSQSSSNSLSLHLSLLTKNRQTCTTTTSPKVALITGASRGVGAAIARCLAEEGMNIVINYNSDPAAAERVLQEMRASNQAKGPGANVSHYAAIQANLADRSGIQQLVQQTIQAMGRLDVVVSNVGWTRMTNFMTLDHVRFAGSSPRDKL</sequence>
<dbReference type="Pfam" id="PF00106">
    <property type="entry name" value="adh_short"/>
    <property type="match status" value="1"/>
</dbReference>
<evidence type="ECO:0000256" key="1">
    <source>
        <dbReference type="ARBA" id="ARBA00006484"/>
    </source>
</evidence>
<dbReference type="Gene3D" id="3.40.50.720">
    <property type="entry name" value="NAD(P)-binding Rossmann-like Domain"/>
    <property type="match status" value="1"/>
</dbReference>
<dbReference type="PRINTS" id="PR00081">
    <property type="entry name" value="GDHRDH"/>
</dbReference>
<protein>
    <recommendedName>
        <fullName evidence="6">3-oxoacyl-[acyl-carrier-protein] reductase FabG</fullName>
    </recommendedName>
</protein>
<dbReference type="Proteomes" id="UP000036893">
    <property type="component" value="Unassembled WGS sequence"/>
</dbReference>
<keyword evidence="2" id="KW-0560">Oxidoreductase</keyword>
<dbReference type="SUPFAM" id="SSF51735">
    <property type="entry name" value="NAD(P)-binding Rossmann-fold domains"/>
    <property type="match status" value="1"/>
</dbReference>
<dbReference type="GO" id="GO:0016491">
    <property type="term" value="F:oxidoreductase activity"/>
    <property type="evidence" value="ECO:0007669"/>
    <property type="project" value="UniProtKB-KW"/>
</dbReference>
<dbReference type="RefSeq" id="XP_043150879.1">
    <property type="nucleotide sequence ID" value="XM_043294944.1"/>
</dbReference>
<organism evidence="4 5">
    <name type="scientific">Aspergillus udagawae</name>
    <dbReference type="NCBI Taxonomy" id="91492"/>
    <lineage>
        <taxon>Eukaryota</taxon>
        <taxon>Fungi</taxon>
        <taxon>Dikarya</taxon>
        <taxon>Ascomycota</taxon>
        <taxon>Pezizomycotina</taxon>
        <taxon>Eurotiomycetes</taxon>
        <taxon>Eurotiomycetidae</taxon>
        <taxon>Eurotiales</taxon>
        <taxon>Aspergillaceae</taxon>
        <taxon>Aspergillus</taxon>
        <taxon>Aspergillus subgen. Fumigati</taxon>
    </lineage>
</organism>
<feature type="region of interest" description="Disordered" evidence="3">
    <location>
        <begin position="1"/>
        <end position="23"/>
    </location>
</feature>
<comment type="similarity">
    <text evidence="1">Belongs to the short-chain dehydrogenases/reductases (SDR) family.</text>
</comment>
<evidence type="ECO:0000256" key="2">
    <source>
        <dbReference type="ARBA" id="ARBA00023002"/>
    </source>
</evidence>
<reference evidence="4" key="1">
    <citation type="journal article" date="2015" name="Genome Announc.">
        <title>Draft Genome Sequence of the Pathogenic Filamentous Fungus Aspergillus udagawae Strain IFM 46973T.</title>
        <authorList>
            <person name="Kusuya Y."/>
            <person name="Takahashi-Nakaguchi A."/>
            <person name="Takahashi H."/>
            <person name="Yaguchi T."/>
        </authorList>
    </citation>
    <scope>NUCLEOTIDE SEQUENCE</scope>
    <source>
        <strain evidence="4">IFM 46973</strain>
    </source>
</reference>